<dbReference type="AlphaFoldDB" id="X6N8G1"/>
<proteinExistence type="predicted"/>
<keyword evidence="1" id="KW-0472">Membrane</keyword>
<comment type="caution">
    <text evidence="2">The sequence shown here is derived from an EMBL/GenBank/DDBJ whole genome shotgun (WGS) entry which is preliminary data.</text>
</comment>
<gene>
    <name evidence="2" type="ORF">RFI_15174</name>
</gene>
<keyword evidence="1" id="KW-0812">Transmembrane</keyword>
<keyword evidence="3" id="KW-1185">Reference proteome</keyword>
<protein>
    <submittedName>
        <fullName evidence="2">Uncharacterized protein</fullName>
    </submittedName>
</protein>
<evidence type="ECO:0000256" key="1">
    <source>
        <dbReference type="SAM" id="Phobius"/>
    </source>
</evidence>
<dbReference type="Proteomes" id="UP000023152">
    <property type="component" value="Unassembled WGS sequence"/>
</dbReference>
<keyword evidence="1" id="KW-1133">Transmembrane helix</keyword>
<dbReference type="EMBL" id="ASPP01011097">
    <property type="protein sequence ID" value="ETO22029.1"/>
    <property type="molecule type" value="Genomic_DNA"/>
</dbReference>
<accession>X6N8G1</accession>
<name>X6N8G1_RETFI</name>
<evidence type="ECO:0000313" key="2">
    <source>
        <dbReference type="EMBL" id="ETO22029.1"/>
    </source>
</evidence>
<feature type="transmembrane region" description="Helical" evidence="1">
    <location>
        <begin position="12"/>
        <end position="30"/>
    </location>
</feature>
<evidence type="ECO:0000313" key="3">
    <source>
        <dbReference type="Proteomes" id="UP000023152"/>
    </source>
</evidence>
<reference evidence="2 3" key="1">
    <citation type="journal article" date="2013" name="Curr. Biol.">
        <title>The Genome of the Foraminiferan Reticulomyxa filosa.</title>
        <authorList>
            <person name="Glockner G."/>
            <person name="Hulsmann N."/>
            <person name="Schleicher M."/>
            <person name="Noegel A.A."/>
            <person name="Eichinger L."/>
            <person name="Gallinger C."/>
            <person name="Pawlowski J."/>
            <person name="Sierra R."/>
            <person name="Euteneuer U."/>
            <person name="Pillet L."/>
            <person name="Moustafa A."/>
            <person name="Platzer M."/>
            <person name="Groth M."/>
            <person name="Szafranski K."/>
            <person name="Schliwa M."/>
        </authorList>
    </citation>
    <scope>NUCLEOTIDE SEQUENCE [LARGE SCALE GENOMIC DNA]</scope>
</reference>
<organism evidence="2 3">
    <name type="scientific">Reticulomyxa filosa</name>
    <dbReference type="NCBI Taxonomy" id="46433"/>
    <lineage>
        <taxon>Eukaryota</taxon>
        <taxon>Sar</taxon>
        <taxon>Rhizaria</taxon>
        <taxon>Retaria</taxon>
        <taxon>Foraminifera</taxon>
        <taxon>Monothalamids</taxon>
        <taxon>Reticulomyxidae</taxon>
        <taxon>Reticulomyxa</taxon>
    </lineage>
</organism>
<sequence length="210" mass="25084">MASLSILSLRYAFLLFVTGLFAYLVLWAHFDTYSPDDRRPWIISALQQQVANKTWKEVNKDNEKLAEQAKSEVEEFMDTNMFCPIPVPQRKKYDRLFKEIIRLQYPAKCEFSPTQKYVKYIFRCSWGIMSHVRAMWLRGFMLALYLNRTFIWTDDSTWQWAPKDSKYCDPSLDNGQYKSYNCYFSPMTNCTQTLLYKDAQMRNYNFSVVE</sequence>